<keyword evidence="1" id="KW-0812">Transmembrane</keyword>
<keyword evidence="1" id="KW-1133">Transmembrane helix</keyword>
<dbReference type="AlphaFoldDB" id="A0A9P0LQJ7"/>
<dbReference type="Proteomes" id="UP001152888">
    <property type="component" value="Unassembled WGS sequence"/>
</dbReference>
<accession>A0A9P0LQJ7</accession>
<feature type="transmembrane region" description="Helical" evidence="1">
    <location>
        <begin position="42"/>
        <end position="66"/>
    </location>
</feature>
<sequence>MERVFGDYREKGDKEGNISKRIRRCNDHLSFLLRFRNILNEAFSYLMLAYIAVVVLILCFEVYLLFQMQNNWQTAYTSVTGTTIQITAKKYLC</sequence>
<comment type="caution">
    <text evidence="2">The sequence shown here is derived from an EMBL/GenBank/DDBJ whole genome shotgun (WGS) entry which is preliminary data.</text>
</comment>
<keyword evidence="3" id="KW-1185">Reference proteome</keyword>
<name>A0A9P0LQJ7_ACAOB</name>
<organism evidence="2 3">
    <name type="scientific">Acanthoscelides obtectus</name>
    <name type="common">Bean weevil</name>
    <name type="synonym">Bruchus obtectus</name>
    <dbReference type="NCBI Taxonomy" id="200917"/>
    <lineage>
        <taxon>Eukaryota</taxon>
        <taxon>Metazoa</taxon>
        <taxon>Ecdysozoa</taxon>
        <taxon>Arthropoda</taxon>
        <taxon>Hexapoda</taxon>
        <taxon>Insecta</taxon>
        <taxon>Pterygota</taxon>
        <taxon>Neoptera</taxon>
        <taxon>Endopterygota</taxon>
        <taxon>Coleoptera</taxon>
        <taxon>Polyphaga</taxon>
        <taxon>Cucujiformia</taxon>
        <taxon>Chrysomeloidea</taxon>
        <taxon>Chrysomelidae</taxon>
        <taxon>Bruchinae</taxon>
        <taxon>Bruchini</taxon>
        <taxon>Acanthoscelides</taxon>
    </lineage>
</organism>
<proteinExistence type="predicted"/>
<gene>
    <name evidence="2" type="ORF">ACAOBT_LOCUS23129</name>
</gene>
<keyword evidence="1" id="KW-0472">Membrane</keyword>
<evidence type="ECO:0000256" key="1">
    <source>
        <dbReference type="SAM" id="Phobius"/>
    </source>
</evidence>
<evidence type="ECO:0000313" key="2">
    <source>
        <dbReference type="EMBL" id="CAH1996271.1"/>
    </source>
</evidence>
<dbReference type="OrthoDB" id="6614360at2759"/>
<evidence type="ECO:0000313" key="3">
    <source>
        <dbReference type="Proteomes" id="UP001152888"/>
    </source>
</evidence>
<dbReference type="EMBL" id="CAKOFQ010007256">
    <property type="protein sequence ID" value="CAH1996271.1"/>
    <property type="molecule type" value="Genomic_DNA"/>
</dbReference>
<protein>
    <submittedName>
        <fullName evidence="2">Uncharacterized protein</fullName>
    </submittedName>
</protein>
<reference evidence="2" key="1">
    <citation type="submission" date="2022-03" db="EMBL/GenBank/DDBJ databases">
        <authorList>
            <person name="Sayadi A."/>
        </authorList>
    </citation>
    <scope>NUCLEOTIDE SEQUENCE</scope>
</reference>